<feature type="domain" description="EamA" evidence="2">
    <location>
        <begin position="153"/>
        <end position="274"/>
    </location>
</feature>
<dbReference type="RefSeq" id="WP_080855228.1">
    <property type="nucleotide sequence ID" value="NZ_LT009777.1"/>
</dbReference>
<dbReference type="SUPFAM" id="SSF103481">
    <property type="entry name" value="Multidrug resistance efflux transporter EmrE"/>
    <property type="match status" value="2"/>
</dbReference>
<dbReference type="EMBL" id="FCNP01000049">
    <property type="protein sequence ID" value="CVI63623.1"/>
    <property type="molecule type" value="Genomic_DNA"/>
</dbReference>
<feature type="transmembrane region" description="Helical" evidence="1">
    <location>
        <begin position="232"/>
        <end position="256"/>
    </location>
</feature>
<dbReference type="Proteomes" id="UP000192140">
    <property type="component" value="Unassembled WGS sequence"/>
</dbReference>
<dbReference type="GO" id="GO:0016020">
    <property type="term" value="C:membrane"/>
    <property type="evidence" value="ECO:0007669"/>
    <property type="project" value="InterPro"/>
</dbReference>
<feature type="domain" description="EamA" evidence="2">
    <location>
        <begin position="6"/>
        <end position="140"/>
    </location>
</feature>
<sequence length="292" mass="31778">MRSQSLGLTYAISAAAVFAIQDGVSKHLGSTYPVPLVTMFRYWAFALFVIWLASRQQGGLRAAAASKRPWLQLTRGCLLAFQFGIATFSYVHVGLAQTHTIFAATPLVVACLSAVGLGEHVGWRRWIAISIGFAGVLLIINPADISLDAKIIIPLIFTLTYAIYSVLTRLSARTDTPATSFFYIGVVGTVIMTVIGPFYWTPIAPKDWFSMILLLATGTAGHYLIIKAYDLLSAVVVQPMSYIQTLLVCMIGVFVYGELMTSQMLLGGIIIIAAGSFTIWREAKAAGRNQRL</sequence>
<feature type="transmembrane region" description="Helical" evidence="1">
    <location>
        <begin position="149"/>
        <end position="168"/>
    </location>
</feature>
<feature type="transmembrane region" description="Helical" evidence="1">
    <location>
        <begin position="180"/>
        <end position="202"/>
    </location>
</feature>
<dbReference type="PANTHER" id="PTHR22911">
    <property type="entry name" value="ACYL-MALONYL CONDENSING ENZYME-RELATED"/>
    <property type="match status" value="1"/>
</dbReference>
<protein>
    <submittedName>
        <fullName evidence="3">DMT(Drug/metabolite transporter) superfamily permease</fullName>
    </submittedName>
</protein>
<comment type="caution">
    <text evidence="3">The sequence shown here is derived from an EMBL/GenBank/DDBJ whole genome shotgun (WGS) entry which is preliminary data.</text>
</comment>
<dbReference type="PANTHER" id="PTHR22911:SF103">
    <property type="entry name" value="BLR2811 PROTEIN"/>
    <property type="match status" value="1"/>
</dbReference>
<keyword evidence="1" id="KW-0472">Membrane</keyword>
<evidence type="ECO:0000313" key="3">
    <source>
        <dbReference type="EMBL" id="CVI63623.1"/>
    </source>
</evidence>
<name>A0A1S7U9R6_9HYPH</name>
<keyword evidence="1" id="KW-1133">Transmembrane helix</keyword>
<feature type="transmembrane region" description="Helical" evidence="1">
    <location>
        <begin position="262"/>
        <end position="280"/>
    </location>
</feature>
<proteinExistence type="predicted"/>
<dbReference type="AlphaFoldDB" id="A0A1S7U9R6"/>
<evidence type="ECO:0000259" key="2">
    <source>
        <dbReference type="Pfam" id="PF00892"/>
    </source>
</evidence>
<dbReference type="InterPro" id="IPR000620">
    <property type="entry name" value="EamA_dom"/>
</dbReference>
<feature type="transmembrane region" description="Helical" evidence="1">
    <location>
        <begin position="208"/>
        <end position="225"/>
    </location>
</feature>
<keyword evidence="1" id="KW-0812">Transmembrane</keyword>
<feature type="transmembrane region" description="Helical" evidence="1">
    <location>
        <begin position="99"/>
        <end position="118"/>
    </location>
</feature>
<organism evidence="3 4">
    <name type="scientific">Agrobacterium deltaense NCPPB 1641</name>
    <dbReference type="NCBI Taxonomy" id="1183425"/>
    <lineage>
        <taxon>Bacteria</taxon>
        <taxon>Pseudomonadati</taxon>
        <taxon>Pseudomonadota</taxon>
        <taxon>Alphaproteobacteria</taxon>
        <taxon>Hyphomicrobiales</taxon>
        <taxon>Rhizobiaceae</taxon>
        <taxon>Rhizobium/Agrobacterium group</taxon>
        <taxon>Agrobacterium</taxon>
    </lineage>
</organism>
<feature type="transmembrane region" description="Helical" evidence="1">
    <location>
        <begin position="35"/>
        <end position="53"/>
    </location>
</feature>
<dbReference type="Pfam" id="PF00892">
    <property type="entry name" value="EamA"/>
    <property type="match status" value="2"/>
</dbReference>
<evidence type="ECO:0000313" key="4">
    <source>
        <dbReference type="Proteomes" id="UP000192140"/>
    </source>
</evidence>
<dbReference type="InterPro" id="IPR037185">
    <property type="entry name" value="EmrE-like"/>
</dbReference>
<gene>
    <name evidence="3" type="ORF">AGR7A_pAt20305</name>
</gene>
<accession>A0A1S7U9R6</accession>
<keyword evidence="4" id="KW-1185">Reference proteome</keyword>
<reference evidence="3" key="1">
    <citation type="submission" date="2016-01" db="EMBL/GenBank/DDBJ databases">
        <authorList>
            <person name="Regsiter A."/>
            <person name="william w."/>
        </authorList>
    </citation>
    <scope>NUCLEOTIDE SEQUENCE</scope>
    <source>
        <strain evidence="3">NCPPB 1641</strain>
    </source>
</reference>
<evidence type="ECO:0000256" key="1">
    <source>
        <dbReference type="SAM" id="Phobius"/>
    </source>
</evidence>
<feature type="transmembrane region" description="Helical" evidence="1">
    <location>
        <begin position="73"/>
        <end position="93"/>
    </location>
</feature>
<feature type="transmembrane region" description="Helical" evidence="1">
    <location>
        <begin position="125"/>
        <end position="143"/>
    </location>
</feature>